<dbReference type="PANTHER" id="PTHR11679">
    <property type="entry name" value="VESICLE PROTEIN SORTING-ASSOCIATED"/>
    <property type="match status" value="1"/>
</dbReference>
<feature type="region of interest" description="Disordered" evidence="2">
    <location>
        <begin position="636"/>
        <end position="677"/>
    </location>
</feature>
<protein>
    <recommendedName>
        <fullName evidence="5">Sec1 family domain-containing protein MIP3</fullName>
    </recommendedName>
</protein>
<dbReference type="InterPro" id="IPR036045">
    <property type="entry name" value="Sec1-like_sf"/>
</dbReference>
<dbReference type="HOGENOM" id="CLU_017469_0_0_1"/>
<dbReference type="EMBL" id="GL348716">
    <property type="protein sequence ID" value="EFH56259.1"/>
    <property type="molecule type" value="Genomic_DNA"/>
</dbReference>
<feature type="compositionally biased region" description="Acidic residues" evidence="2">
    <location>
        <begin position="646"/>
        <end position="658"/>
    </location>
</feature>
<name>D7LJC1_ARALL</name>
<evidence type="ECO:0008006" key="5">
    <source>
        <dbReference type="Google" id="ProtNLM"/>
    </source>
</evidence>
<comment type="similarity">
    <text evidence="1">Belongs to the STXBP/unc-18/SEC1 family.</text>
</comment>
<feature type="compositionally biased region" description="Basic and acidic residues" evidence="2">
    <location>
        <begin position="636"/>
        <end position="645"/>
    </location>
</feature>
<dbReference type="InterPro" id="IPR027482">
    <property type="entry name" value="Sec1-like_dom2"/>
</dbReference>
<organism evidence="4">
    <name type="scientific">Arabidopsis lyrata subsp. lyrata</name>
    <name type="common">Lyre-leaved rock-cress</name>
    <dbReference type="NCBI Taxonomy" id="81972"/>
    <lineage>
        <taxon>Eukaryota</taxon>
        <taxon>Viridiplantae</taxon>
        <taxon>Streptophyta</taxon>
        <taxon>Embryophyta</taxon>
        <taxon>Tracheophyta</taxon>
        <taxon>Spermatophyta</taxon>
        <taxon>Magnoliopsida</taxon>
        <taxon>eudicotyledons</taxon>
        <taxon>Gunneridae</taxon>
        <taxon>Pentapetalae</taxon>
        <taxon>rosids</taxon>
        <taxon>malvids</taxon>
        <taxon>Brassicales</taxon>
        <taxon>Brassicaceae</taxon>
        <taxon>Camelineae</taxon>
        <taxon>Arabidopsis</taxon>
    </lineage>
</organism>
<dbReference type="eggNOG" id="ENOG502QQIB">
    <property type="taxonomic scope" value="Eukaryota"/>
</dbReference>
<sequence length="838" mass="91709">MALIDVAISCLNSIREIEEDVKDAIVYIDAGCTECFQFVGAFPLFLELGARAVCSLENMTSLDAVADWNSKTDCAKRIVIMTSRLLNDAHRYMLRCLSTHEGVQHCTVFTSISEGSHAAIPDLPLGPDAYREYETLLVQDYNEHTKKSDKISKDKGVSKFSSALESLTMEPIASENVDISSGGAEGLVVSVHHFPLIICPFTPRAFVLPSQGSVAEASLSRQHEDSLSFGLPPISTGSMSDADDVPSGATLTAHFLYQLALKMELKLEIFSLGDLSKSVGKILTDMSSVYDVGRRKRSAALLLVDRTLDLITPCCHGDSLFDRIFSSLPRAERFSSQAQFKQGVPSINRPSLDVQVPLGELLNEEPSKIRDSGLPEGIEAFLRGWDSYTSDPQNEGLLNECDKKSTTNWTELLNGSLVATECFRGTPYLEAMIDRKTKDGSVLVKKWLQEALRRENISVNVRARPGYATKPELQAMIRALSQSQSSLLKNKGIIQLAAATAAALGESQSAKWDTFSSAEMMLNVSAGDTSQGLAAQISDLINKSALAELQAKKNEKPDSSSRGLLSFRNALLLTVVGYILAGENFPTSGSGGPFSWQEEHFLKEAIVDAVLENPSVGNLKFLNGLTEELEGRLNRLKSEETKEIPSDDQLDIDALDDDPWGKWGDEEEEEVDNSKADESYDDMQLKLDLRDRVDSLFRFLHKLSSLRTRNLPLREGSLASESSFPGDPCGNKGLLYRLITKVLSKQEIPGLEYHSSTVGRFIKSGFGRFGLGQARPSLADQSVILVFVIGGINGREVLEAQEAVSESGRPDINLVIGGTTLVTPDDMFELLLGQLSHF</sequence>
<keyword evidence="4" id="KW-1185">Reference proteome</keyword>
<evidence type="ECO:0000256" key="2">
    <source>
        <dbReference type="SAM" id="MobiDB-lite"/>
    </source>
</evidence>
<evidence type="ECO:0000256" key="1">
    <source>
        <dbReference type="ARBA" id="ARBA00009884"/>
    </source>
</evidence>
<reference evidence="4" key="1">
    <citation type="journal article" date="2011" name="Nat. Genet.">
        <title>The Arabidopsis lyrata genome sequence and the basis of rapid genome size change.</title>
        <authorList>
            <person name="Hu T.T."/>
            <person name="Pattyn P."/>
            <person name="Bakker E.G."/>
            <person name="Cao J."/>
            <person name="Cheng J.-F."/>
            <person name="Clark R.M."/>
            <person name="Fahlgren N."/>
            <person name="Fawcett J.A."/>
            <person name="Grimwood J."/>
            <person name="Gundlach H."/>
            <person name="Haberer G."/>
            <person name="Hollister J.D."/>
            <person name="Ossowski S."/>
            <person name="Ottilar R.P."/>
            <person name="Salamov A.A."/>
            <person name="Schneeberger K."/>
            <person name="Spannagl M."/>
            <person name="Wang X."/>
            <person name="Yang L."/>
            <person name="Nasrallah M.E."/>
            <person name="Bergelson J."/>
            <person name="Carrington J.C."/>
            <person name="Gaut B.S."/>
            <person name="Schmutz J."/>
            <person name="Mayer K.F.X."/>
            <person name="Van de Peer Y."/>
            <person name="Grigoriev I.V."/>
            <person name="Nordborg M."/>
            <person name="Weigel D."/>
            <person name="Guo Y.-L."/>
        </authorList>
    </citation>
    <scope>NUCLEOTIDE SEQUENCE [LARGE SCALE GENOMIC DNA]</scope>
    <source>
        <strain evidence="4">cv. MN47</strain>
    </source>
</reference>
<dbReference type="InterPro" id="IPR001619">
    <property type="entry name" value="Sec1-like"/>
</dbReference>
<proteinExistence type="inferred from homology"/>
<dbReference type="GO" id="GO:0016192">
    <property type="term" value="P:vesicle-mediated transport"/>
    <property type="evidence" value="ECO:0007669"/>
    <property type="project" value="InterPro"/>
</dbReference>
<evidence type="ECO:0000313" key="4">
    <source>
        <dbReference type="Proteomes" id="UP000008694"/>
    </source>
</evidence>
<dbReference type="Gene3D" id="3.40.50.1910">
    <property type="match status" value="1"/>
</dbReference>
<dbReference type="OrthoDB" id="549905at2759"/>
<dbReference type="SUPFAM" id="SSF56815">
    <property type="entry name" value="Sec1/munc18-like (SM) proteins"/>
    <property type="match status" value="2"/>
</dbReference>
<dbReference type="Gramene" id="fgenesh2_kg.4__2425__AT2G42700.1">
    <property type="protein sequence ID" value="fgenesh2_kg.4__2425__AT2G42700.1"/>
    <property type="gene ID" value="fgenesh2_kg.4__2425__AT2G42700.1"/>
</dbReference>
<dbReference type="AlphaFoldDB" id="D7LJC1"/>
<dbReference type="Proteomes" id="UP000008694">
    <property type="component" value="Unassembled WGS sequence"/>
</dbReference>
<dbReference type="STRING" id="81972.D7LJC1"/>
<evidence type="ECO:0000313" key="3">
    <source>
        <dbReference type="EMBL" id="EFH56259.1"/>
    </source>
</evidence>
<accession>D7LJC1</accession>
<gene>
    <name evidence="3" type="ORF">ARALYDRAFT_483365</name>
</gene>